<reference evidence="1" key="1">
    <citation type="journal article" date="2021" name="Nat. Commun.">
        <title>Genetic determinants of endophytism in the Arabidopsis root mycobiome.</title>
        <authorList>
            <person name="Mesny F."/>
            <person name="Miyauchi S."/>
            <person name="Thiergart T."/>
            <person name="Pickel B."/>
            <person name="Atanasova L."/>
            <person name="Karlsson M."/>
            <person name="Huettel B."/>
            <person name="Barry K.W."/>
            <person name="Haridas S."/>
            <person name="Chen C."/>
            <person name="Bauer D."/>
            <person name="Andreopoulos W."/>
            <person name="Pangilinan J."/>
            <person name="LaButti K."/>
            <person name="Riley R."/>
            <person name="Lipzen A."/>
            <person name="Clum A."/>
            <person name="Drula E."/>
            <person name="Henrissat B."/>
            <person name="Kohler A."/>
            <person name="Grigoriev I.V."/>
            <person name="Martin F.M."/>
            <person name="Hacquard S."/>
        </authorList>
    </citation>
    <scope>NUCLEOTIDE SEQUENCE</scope>
    <source>
        <strain evidence="1">MPI-SDFR-AT-0068</strain>
    </source>
</reference>
<dbReference type="EMBL" id="JAGPXF010000004">
    <property type="protein sequence ID" value="KAH7245206.1"/>
    <property type="molecule type" value="Genomic_DNA"/>
</dbReference>
<name>A0A8K0S024_9HYPO</name>
<dbReference type="AlphaFoldDB" id="A0A8K0S024"/>
<dbReference type="Proteomes" id="UP000813427">
    <property type="component" value="Unassembled WGS sequence"/>
</dbReference>
<evidence type="ECO:0000313" key="2">
    <source>
        <dbReference type="Proteomes" id="UP000813427"/>
    </source>
</evidence>
<keyword evidence="2" id="KW-1185">Reference proteome</keyword>
<comment type="caution">
    <text evidence="1">The sequence shown here is derived from an EMBL/GenBank/DDBJ whole genome shotgun (WGS) entry which is preliminary data.</text>
</comment>
<organism evidence="1 2">
    <name type="scientific">Fusarium tricinctum</name>
    <dbReference type="NCBI Taxonomy" id="61284"/>
    <lineage>
        <taxon>Eukaryota</taxon>
        <taxon>Fungi</taxon>
        <taxon>Dikarya</taxon>
        <taxon>Ascomycota</taxon>
        <taxon>Pezizomycotina</taxon>
        <taxon>Sordariomycetes</taxon>
        <taxon>Hypocreomycetidae</taxon>
        <taxon>Hypocreales</taxon>
        <taxon>Nectriaceae</taxon>
        <taxon>Fusarium</taxon>
        <taxon>Fusarium tricinctum species complex</taxon>
    </lineage>
</organism>
<dbReference type="OrthoDB" id="5092547at2759"/>
<gene>
    <name evidence="1" type="ORF">BKA59DRAFT_526749</name>
</gene>
<sequence length="107" mass="11865">MRLKAYTFNGGNYNFGRVAQTLSNLDGNYEFSYYHRFISVTPGADYTCDMELKVGDASLRGAFEEGVNGWKSGSVIFTDVNTAHADVQLTASCSGEYRQIRVNIDSI</sequence>
<accession>A0A8K0S024</accession>
<proteinExistence type="predicted"/>
<protein>
    <submittedName>
        <fullName evidence="1">Uncharacterized protein</fullName>
    </submittedName>
</protein>
<evidence type="ECO:0000313" key="1">
    <source>
        <dbReference type="EMBL" id="KAH7245206.1"/>
    </source>
</evidence>